<proteinExistence type="predicted"/>
<gene>
    <name evidence="1" type="ORF">DAPPUDRAFT_105072</name>
</gene>
<dbReference type="HOGENOM" id="CLU_1788793_0_0_1"/>
<evidence type="ECO:0000313" key="1">
    <source>
        <dbReference type="EMBL" id="EFX78614.1"/>
    </source>
</evidence>
<dbReference type="Proteomes" id="UP000000305">
    <property type="component" value="Unassembled WGS sequence"/>
</dbReference>
<protein>
    <submittedName>
        <fullName evidence="1">Uncharacterized protein</fullName>
    </submittedName>
</protein>
<dbReference type="AlphaFoldDB" id="E9GPB9"/>
<evidence type="ECO:0000313" key="2">
    <source>
        <dbReference type="Proteomes" id="UP000000305"/>
    </source>
</evidence>
<organism evidence="1 2">
    <name type="scientific">Daphnia pulex</name>
    <name type="common">Water flea</name>
    <dbReference type="NCBI Taxonomy" id="6669"/>
    <lineage>
        <taxon>Eukaryota</taxon>
        <taxon>Metazoa</taxon>
        <taxon>Ecdysozoa</taxon>
        <taxon>Arthropoda</taxon>
        <taxon>Crustacea</taxon>
        <taxon>Branchiopoda</taxon>
        <taxon>Diplostraca</taxon>
        <taxon>Cladocera</taxon>
        <taxon>Anomopoda</taxon>
        <taxon>Daphniidae</taxon>
        <taxon>Daphnia</taxon>
    </lineage>
</organism>
<dbReference type="KEGG" id="dpx:DAPPUDRAFT_105072"/>
<keyword evidence="2" id="KW-1185">Reference proteome</keyword>
<dbReference type="InParanoid" id="E9GPB9"/>
<dbReference type="EMBL" id="GL732556">
    <property type="protein sequence ID" value="EFX78614.1"/>
    <property type="molecule type" value="Genomic_DNA"/>
</dbReference>
<sequence>MVESRHTMKLKRMLRRATTAPPSFLSVSRALMAHLHVSFPLEKGITDQKQMTCTLTRVFNQSIKTRRRIVAQWERHHMDVLFGCTTAISTNPDPAADNRGHKSRSHSTLATAIPVTASCLVIEIKRNDPGNYGQFGLDRDLDWET</sequence>
<reference evidence="1 2" key="1">
    <citation type="journal article" date="2011" name="Science">
        <title>The ecoresponsive genome of Daphnia pulex.</title>
        <authorList>
            <person name="Colbourne J.K."/>
            <person name="Pfrender M.E."/>
            <person name="Gilbert D."/>
            <person name="Thomas W.K."/>
            <person name="Tucker A."/>
            <person name="Oakley T.H."/>
            <person name="Tokishita S."/>
            <person name="Aerts A."/>
            <person name="Arnold G.J."/>
            <person name="Basu M.K."/>
            <person name="Bauer D.J."/>
            <person name="Caceres C.E."/>
            <person name="Carmel L."/>
            <person name="Casola C."/>
            <person name="Choi J.H."/>
            <person name="Detter J.C."/>
            <person name="Dong Q."/>
            <person name="Dusheyko S."/>
            <person name="Eads B.D."/>
            <person name="Frohlich T."/>
            <person name="Geiler-Samerotte K.A."/>
            <person name="Gerlach D."/>
            <person name="Hatcher P."/>
            <person name="Jogdeo S."/>
            <person name="Krijgsveld J."/>
            <person name="Kriventseva E.V."/>
            <person name="Kultz D."/>
            <person name="Laforsch C."/>
            <person name="Lindquist E."/>
            <person name="Lopez J."/>
            <person name="Manak J.R."/>
            <person name="Muller J."/>
            <person name="Pangilinan J."/>
            <person name="Patwardhan R.P."/>
            <person name="Pitluck S."/>
            <person name="Pritham E.J."/>
            <person name="Rechtsteiner A."/>
            <person name="Rho M."/>
            <person name="Rogozin I.B."/>
            <person name="Sakarya O."/>
            <person name="Salamov A."/>
            <person name="Schaack S."/>
            <person name="Shapiro H."/>
            <person name="Shiga Y."/>
            <person name="Skalitzky C."/>
            <person name="Smith Z."/>
            <person name="Souvorov A."/>
            <person name="Sung W."/>
            <person name="Tang Z."/>
            <person name="Tsuchiya D."/>
            <person name="Tu H."/>
            <person name="Vos H."/>
            <person name="Wang M."/>
            <person name="Wolf Y.I."/>
            <person name="Yamagata H."/>
            <person name="Yamada T."/>
            <person name="Ye Y."/>
            <person name="Shaw J.R."/>
            <person name="Andrews J."/>
            <person name="Crease T.J."/>
            <person name="Tang H."/>
            <person name="Lucas S.M."/>
            <person name="Robertson H.M."/>
            <person name="Bork P."/>
            <person name="Koonin E.V."/>
            <person name="Zdobnov E.M."/>
            <person name="Grigoriev I.V."/>
            <person name="Lynch M."/>
            <person name="Boore J.L."/>
        </authorList>
    </citation>
    <scope>NUCLEOTIDE SEQUENCE [LARGE SCALE GENOMIC DNA]</scope>
</reference>
<accession>E9GPB9</accession>
<name>E9GPB9_DAPPU</name>